<feature type="compositionally biased region" description="Basic and acidic residues" evidence="1">
    <location>
        <begin position="210"/>
        <end position="220"/>
    </location>
</feature>
<keyword evidence="3" id="KW-0966">Cell projection</keyword>
<feature type="region of interest" description="Disordered" evidence="1">
    <location>
        <begin position="384"/>
        <end position="413"/>
    </location>
</feature>
<feature type="region of interest" description="Disordered" evidence="1">
    <location>
        <begin position="546"/>
        <end position="592"/>
    </location>
</feature>
<feature type="region of interest" description="Disordered" evidence="1">
    <location>
        <begin position="480"/>
        <end position="516"/>
    </location>
</feature>
<feature type="compositionally biased region" description="Basic and acidic residues" evidence="1">
    <location>
        <begin position="801"/>
        <end position="811"/>
    </location>
</feature>
<feature type="compositionally biased region" description="Low complexity" evidence="1">
    <location>
        <begin position="300"/>
        <end position="312"/>
    </location>
</feature>
<evidence type="ECO:0000313" key="4">
    <source>
        <dbReference type="Proteomes" id="UP001413721"/>
    </source>
</evidence>
<dbReference type="Pfam" id="PF02120">
    <property type="entry name" value="Flg_hook"/>
    <property type="match status" value="1"/>
</dbReference>
<keyword evidence="3" id="KW-0282">Flagellum</keyword>
<feature type="compositionally biased region" description="Basic and acidic residues" evidence="1">
    <location>
        <begin position="827"/>
        <end position="838"/>
    </location>
</feature>
<evidence type="ECO:0000256" key="1">
    <source>
        <dbReference type="SAM" id="MobiDB-lite"/>
    </source>
</evidence>
<feature type="compositionally biased region" description="Polar residues" evidence="1">
    <location>
        <begin position="271"/>
        <end position="284"/>
    </location>
</feature>
<dbReference type="Proteomes" id="UP001413721">
    <property type="component" value="Unassembled WGS sequence"/>
</dbReference>
<dbReference type="InterPro" id="IPR021136">
    <property type="entry name" value="Flagellar_hook_control-like_C"/>
</dbReference>
<dbReference type="RefSeq" id="WP_345936601.1">
    <property type="nucleotide sequence ID" value="NZ_JBBKTW010000001.1"/>
</dbReference>
<feature type="domain" description="Flagellar hook-length control protein-like C-terminal" evidence="2">
    <location>
        <begin position="664"/>
        <end position="732"/>
    </location>
</feature>
<feature type="region of interest" description="Disordered" evidence="1">
    <location>
        <begin position="250"/>
        <end position="349"/>
    </location>
</feature>
<feature type="compositionally biased region" description="Low complexity" evidence="1">
    <location>
        <begin position="750"/>
        <end position="785"/>
    </location>
</feature>
<proteinExistence type="predicted"/>
<dbReference type="CDD" id="cd17470">
    <property type="entry name" value="T3SS_Flik_C"/>
    <property type="match status" value="1"/>
</dbReference>
<accession>A0ABU9YDK1</accession>
<feature type="region of interest" description="Disordered" evidence="1">
    <location>
        <begin position="188"/>
        <end position="224"/>
    </location>
</feature>
<feature type="compositionally biased region" description="Low complexity" evidence="1">
    <location>
        <begin position="331"/>
        <end position="349"/>
    </location>
</feature>
<feature type="region of interest" description="Disordered" evidence="1">
    <location>
        <begin position="749"/>
        <end position="838"/>
    </location>
</feature>
<feature type="compositionally biased region" description="Low complexity" evidence="1">
    <location>
        <begin position="572"/>
        <end position="592"/>
    </location>
</feature>
<evidence type="ECO:0000313" key="3">
    <source>
        <dbReference type="EMBL" id="MEN2986867.1"/>
    </source>
</evidence>
<evidence type="ECO:0000259" key="2">
    <source>
        <dbReference type="Pfam" id="PF02120"/>
    </source>
</evidence>
<protein>
    <submittedName>
        <fullName evidence="3">Flagellar hook-length control protein FliK</fullName>
    </submittedName>
</protein>
<reference evidence="3 4" key="1">
    <citation type="submission" date="2024-03" db="EMBL/GenBank/DDBJ databases">
        <title>High-quality draft genome sequencing of Tistrella sp. BH-R2-4.</title>
        <authorList>
            <person name="Dong C."/>
        </authorList>
    </citation>
    <scope>NUCLEOTIDE SEQUENCE [LARGE SCALE GENOMIC DNA]</scope>
    <source>
        <strain evidence="3 4">BH-R2-4</strain>
    </source>
</reference>
<name>A0ABU9YDK1_9PROT</name>
<sequence length="838" mass="82756">MAAHAAVGASVVIDTAKTAIDSSLPEARQPAEDPVPDATVVNAATAAPVVPPAMAGLTETAIAWTNIAWTGIARSVDTAARTVQDLGDRTGRMVGRLVAGGTPAFEATTMPSDGDLAVAPDTEAAMTATGTDAFRTAAPAANRAPSPMGTDKGMAPDSASMPESVLMPESALIPERVVMPEGAVTSETAVAPSTGPGSDIGALSGSVASRETRAGEKPETAAETTMPVTTPDMQIAASLLAPRPQAAAAITAPAGRRAGVEPASIAGDGMTSDSARPTVGTSSADDGGTEPRSTDDQRQGAAHAGPAPARAGADGRGADSLAPGGAPTDRPTASSPAGPAGRAAPGVPAAGGIPTVAPAGAPAADRGASLMAGGAAAATAPVLGKDGVPRQSNVHARSQGPSGAPSAAPAQAPAGVTMVATGMASNADIPAPASRPVPADAPRPTANAGQIISDRPISNAGPVAVDGPVNLTGRFQMTGGFDTADPAENAGPVEKPGPADNGGRMETTGRINAPTETVRPMSAGLAALSAMTGFDDSMTADTAALSGNAGPAVDNRVVTDGDAAAGRRGDRSTTTATMPASDGSASAGSANDGTGTAFASPFASTSSSTTSVSAINSATSNPAAGLPQTASQPAGTAAILQQSLSGQPRPAAQVTAHMDAARTRMASAGGETHFVMTLMPAELGRVRVEMKIDAQGRLSARFSAENAGAIEALTADQAELERSLSKAGFKVETGALRYDVDRSLTQGFNQAQGTSQGSSAQAAGGQPGFGQDTGQNQQQQAFAGLAGDGNRRGNDNGQARRGRDMTNDRDLTGQIDARIDSAAADQRLGDSRRVDMRI</sequence>
<keyword evidence="3" id="KW-0969">Cilium</keyword>
<comment type="caution">
    <text evidence="3">The sequence shown here is derived from an EMBL/GenBank/DDBJ whole genome shotgun (WGS) entry which is preliminary data.</text>
</comment>
<feature type="region of interest" description="Disordered" evidence="1">
    <location>
        <begin position="138"/>
        <end position="162"/>
    </location>
</feature>
<dbReference type="EMBL" id="JBBKTW010000001">
    <property type="protein sequence ID" value="MEN2986867.1"/>
    <property type="molecule type" value="Genomic_DNA"/>
</dbReference>
<gene>
    <name evidence="3" type="ORF">WG926_01025</name>
</gene>
<feature type="compositionally biased region" description="Low complexity" evidence="1">
    <location>
        <begin position="398"/>
        <end position="413"/>
    </location>
</feature>
<keyword evidence="4" id="KW-1185">Reference proteome</keyword>
<organism evidence="3 4">
    <name type="scientific">Tistrella arctica</name>
    <dbReference type="NCBI Taxonomy" id="3133430"/>
    <lineage>
        <taxon>Bacteria</taxon>
        <taxon>Pseudomonadati</taxon>
        <taxon>Pseudomonadota</taxon>
        <taxon>Alphaproteobacteria</taxon>
        <taxon>Geminicoccales</taxon>
        <taxon>Geminicoccaceae</taxon>
        <taxon>Tistrella</taxon>
    </lineage>
</organism>
<dbReference type="Gene3D" id="3.30.750.140">
    <property type="match status" value="1"/>
</dbReference>
<dbReference type="InterPro" id="IPR038610">
    <property type="entry name" value="FliK-like_C_sf"/>
</dbReference>
<feature type="region of interest" description="Disordered" evidence="1">
    <location>
        <begin position="427"/>
        <end position="464"/>
    </location>
</feature>